<dbReference type="Proteomes" id="UP000248856">
    <property type="component" value="Unassembled WGS sequence"/>
</dbReference>
<evidence type="ECO:0000313" key="14">
    <source>
        <dbReference type="Proteomes" id="UP000248856"/>
    </source>
</evidence>
<evidence type="ECO:0000256" key="2">
    <source>
        <dbReference type="ARBA" id="ARBA00012438"/>
    </source>
</evidence>
<dbReference type="RefSeq" id="WP_111877226.1">
    <property type="nucleotide sequence ID" value="NZ_QLTA01000017.1"/>
</dbReference>
<evidence type="ECO:0000256" key="7">
    <source>
        <dbReference type="ARBA" id="ARBA00022840"/>
    </source>
</evidence>
<dbReference type="SUPFAM" id="SSF47384">
    <property type="entry name" value="Homodimeric domain of signal transducing histidine kinase"/>
    <property type="match status" value="1"/>
</dbReference>
<dbReference type="SUPFAM" id="SSF55785">
    <property type="entry name" value="PYP-like sensor domain (PAS domain)"/>
    <property type="match status" value="1"/>
</dbReference>
<reference evidence="13 14" key="1">
    <citation type="submission" date="2018-06" db="EMBL/GenBank/DDBJ databases">
        <title>Genomic Encyclopedia of Archaeal and Bacterial Type Strains, Phase II (KMG-II): from individual species to whole genera.</title>
        <authorList>
            <person name="Goeker M."/>
        </authorList>
    </citation>
    <scope>NUCLEOTIDE SEQUENCE [LARGE SCALE GENOMIC DNA]</scope>
    <source>
        <strain evidence="13 14">CFPB 3232</strain>
    </source>
</reference>
<keyword evidence="4" id="KW-0808">Transferase</keyword>
<dbReference type="InterPro" id="IPR035965">
    <property type="entry name" value="PAS-like_dom_sf"/>
</dbReference>
<evidence type="ECO:0000259" key="12">
    <source>
        <dbReference type="PROSITE" id="PS50113"/>
    </source>
</evidence>
<keyword evidence="8" id="KW-0902">Two-component regulatory system</keyword>
<feature type="domain" description="Histidine kinase" evidence="10">
    <location>
        <begin position="613"/>
        <end position="838"/>
    </location>
</feature>
<dbReference type="SMART" id="SM00091">
    <property type="entry name" value="PAS"/>
    <property type="match status" value="1"/>
</dbReference>
<accession>A0A328ZBG1</accession>
<keyword evidence="9" id="KW-0812">Transmembrane</keyword>
<evidence type="ECO:0000256" key="3">
    <source>
        <dbReference type="ARBA" id="ARBA00022553"/>
    </source>
</evidence>
<dbReference type="PROSITE" id="PS50112">
    <property type="entry name" value="PAS"/>
    <property type="match status" value="1"/>
</dbReference>
<dbReference type="AlphaFoldDB" id="A0A328ZBG1"/>
<feature type="domain" description="PAS" evidence="11">
    <location>
        <begin position="333"/>
        <end position="405"/>
    </location>
</feature>
<evidence type="ECO:0000259" key="11">
    <source>
        <dbReference type="PROSITE" id="PS50112"/>
    </source>
</evidence>
<evidence type="ECO:0000256" key="4">
    <source>
        <dbReference type="ARBA" id="ARBA00022679"/>
    </source>
</evidence>
<evidence type="ECO:0000256" key="1">
    <source>
        <dbReference type="ARBA" id="ARBA00000085"/>
    </source>
</evidence>
<dbReference type="CDD" id="cd18773">
    <property type="entry name" value="PDC1_HK_sensor"/>
    <property type="match status" value="1"/>
</dbReference>
<dbReference type="Gene3D" id="3.30.450.20">
    <property type="entry name" value="PAS domain"/>
    <property type="match status" value="2"/>
</dbReference>
<dbReference type="Pfam" id="PF00989">
    <property type="entry name" value="PAS"/>
    <property type="match status" value="1"/>
</dbReference>
<dbReference type="InterPro" id="IPR001610">
    <property type="entry name" value="PAC"/>
</dbReference>
<sequence>MDHPSPAPAVAAEPSVVIAPARWWRTWWRSLSPTRQDRFAALAPLAAVLMFLAAIMAAFWYLRAEEAEREQEALRRDVEYAQQRVRLRLLERQEQIMRVARDLSNQDLERTDFVSRAEGLISQYPELQAITWIDDRRRIRASHAAPTVPSGQLRVAGEVLKSGDTADTFGIARDLQQPVYAQPLASPGDGEATPLLQLQVPLVAQGRFTGVVLAEYSVDSLLRYGTPTEVLARYAVTMLDGKEQLLAGTPLAPRGRTSDLLPWAARPNQYEVFVSPVGNGLVLRAQAYRTSLGVVGSGLFWLVGTLSAMTAWMLIANWRHTRRRLRTQEALVAETNFRRAMENSMVTGMRALDMNGRMTYVNAAFCQMTGWSAEELIGQSPPYTYWPENEHEALHAKLRDELSGKQTVGGFQVRVRRRNGSLFDARLYVSPLIDAHGQQTGWMTSMTDITEPNRVREQLTASHERFTIVLESLDASVSVAPLGSEELLFANKLYRQWFGSQTGGHLQLVAQAGVLPASPPSSGSMDDEDALMGLPTDSLTDARSENAEIYLPDLGKWLEVRSRYLNWVDGRLAQMVIATDITPRRQAEEQAARQAERAQSVSRLITMGEMASSVAHELNQPLTAISNYCSGMVSRIKSQQITEEALLSALEKTAHQAQRAGQIIQRIRAFVKKSEPNRTLADVQSMVSEAVELADIELRRNNVRLTHYVAARLPPVMADTILIEQVLINLMKNGAESIQNAARPPARRSVELRVVPRQLEGRDGIEFAVQDTGRGLAPEVLEHLFEAFFSTKQEGMGIGLNLCRSIVESHQGRMQAENLYNGPEVTGCRFSFWLPLAQPTDDTTNSVAKASIPRTPA</sequence>
<dbReference type="CDD" id="cd00130">
    <property type="entry name" value="PAS"/>
    <property type="match status" value="1"/>
</dbReference>
<dbReference type="Pfam" id="PF02518">
    <property type="entry name" value="HATPase_c"/>
    <property type="match status" value="1"/>
</dbReference>
<dbReference type="GO" id="GO:0006355">
    <property type="term" value="P:regulation of DNA-templated transcription"/>
    <property type="evidence" value="ECO:0007669"/>
    <property type="project" value="InterPro"/>
</dbReference>
<proteinExistence type="predicted"/>
<dbReference type="SUPFAM" id="SSF55874">
    <property type="entry name" value="ATPase domain of HSP90 chaperone/DNA topoisomerase II/histidine kinase"/>
    <property type="match status" value="1"/>
</dbReference>
<dbReference type="SMART" id="SM00086">
    <property type="entry name" value="PAC"/>
    <property type="match status" value="1"/>
</dbReference>
<dbReference type="PROSITE" id="PS50109">
    <property type="entry name" value="HIS_KIN"/>
    <property type="match status" value="1"/>
</dbReference>
<gene>
    <name evidence="13" type="ORF">AX018_10175</name>
</gene>
<dbReference type="PANTHER" id="PTHR43065:SF42">
    <property type="entry name" value="TWO-COMPONENT SENSOR PPRA"/>
    <property type="match status" value="1"/>
</dbReference>
<dbReference type="InterPro" id="IPR036097">
    <property type="entry name" value="HisK_dim/P_sf"/>
</dbReference>
<evidence type="ECO:0000256" key="5">
    <source>
        <dbReference type="ARBA" id="ARBA00022741"/>
    </source>
</evidence>
<dbReference type="SMART" id="SM00387">
    <property type="entry name" value="HATPase_c"/>
    <property type="match status" value="1"/>
</dbReference>
<dbReference type="CDD" id="cd00082">
    <property type="entry name" value="HisKA"/>
    <property type="match status" value="1"/>
</dbReference>
<keyword evidence="5" id="KW-0547">Nucleotide-binding</keyword>
<feature type="domain" description="PAC" evidence="12">
    <location>
        <begin position="409"/>
        <end position="461"/>
    </location>
</feature>
<keyword evidence="3" id="KW-0597">Phosphoprotein</keyword>
<dbReference type="NCBIfam" id="TIGR00229">
    <property type="entry name" value="sensory_box"/>
    <property type="match status" value="1"/>
</dbReference>
<keyword evidence="9" id="KW-1133">Transmembrane helix</keyword>
<protein>
    <recommendedName>
        <fullName evidence="2">histidine kinase</fullName>
        <ecNumber evidence="2">2.7.13.3</ecNumber>
    </recommendedName>
</protein>
<dbReference type="OrthoDB" id="1931120at2"/>
<dbReference type="EC" id="2.7.13.3" evidence="2"/>
<comment type="caution">
    <text evidence="13">The sequence shown here is derived from an EMBL/GenBank/DDBJ whole genome shotgun (WGS) entry which is preliminary data.</text>
</comment>
<keyword evidence="6 13" id="KW-0418">Kinase</keyword>
<dbReference type="InterPro" id="IPR036890">
    <property type="entry name" value="HATPase_C_sf"/>
</dbReference>
<dbReference type="EMBL" id="QLTA01000017">
    <property type="protein sequence ID" value="RAR82555.1"/>
    <property type="molecule type" value="Genomic_DNA"/>
</dbReference>
<keyword evidence="7" id="KW-0067">ATP-binding</keyword>
<dbReference type="PRINTS" id="PR00344">
    <property type="entry name" value="BCTRLSENSOR"/>
</dbReference>
<dbReference type="Pfam" id="PF00512">
    <property type="entry name" value="HisKA"/>
    <property type="match status" value="1"/>
</dbReference>
<dbReference type="SMART" id="SM00388">
    <property type="entry name" value="HisKA"/>
    <property type="match status" value="1"/>
</dbReference>
<evidence type="ECO:0000256" key="8">
    <source>
        <dbReference type="ARBA" id="ARBA00023012"/>
    </source>
</evidence>
<dbReference type="InterPro" id="IPR000014">
    <property type="entry name" value="PAS"/>
</dbReference>
<dbReference type="Gene3D" id="3.30.565.10">
    <property type="entry name" value="Histidine kinase-like ATPase, C-terminal domain"/>
    <property type="match status" value="1"/>
</dbReference>
<feature type="transmembrane region" description="Helical" evidence="9">
    <location>
        <begin position="299"/>
        <end position="318"/>
    </location>
</feature>
<comment type="catalytic activity">
    <reaction evidence="1">
        <text>ATP + protein L-histidine = ADP + protein N-phospho-L-histidine.</text>
        <dbReference type="EC" id="2.7.13.3"/>
    </reaction>
</comment>
<dbReference type="InterPro" id="IPR004358">
    <property type="entry name" value="Sig_transdc_His_kin-like_C"/>
</dbReference>
<evidence type="ECO:0000256" key="6">
    <source>
        <dbReference type="ARBA" id="ARBA00022777"/>
    </source>
</evidence>
<evidence type="ECO:0000256" key="9">
    <source>
        <dbReference type="SAM" id="Phobius"/>
    </source>
</evidence>
<evidence type="ECO:0000259" key="10">
    <source>
        <dbReference type="PROSITE" id="PS50109"/>
    </source>
</evidence>
<dbReference type="PANTHER" id="PTHR43065">
    <property type="entry name" value="SENSOR HISTIDINE KINASE"/>
    <property type="match status" value="1"/>
</dbReference>
<keyword evidence="9" id="KW-0472">Membrane</keyword>
<dbReference type="GO" id="GO:0000155">
    <property type="term" value="F:phosphorelay sensor kinase activity"/>
    <property type="evidence" value="ECO:0007669"/>
    <property type="project" value="InterPro"/>
</dbReference>
<dbReference type="GO" id="GO:0005524">
    <property type="term" value="F:ATP binding"/>
    <property type="evidence" value="ECO:0007669"/>
    <property type="project" value="UniProtKB-KW"/>
</dbReference>
<evidence type="ECO:0000313" key="13">
    <source>
        <dbReference type="EMBL" id="RAR82555.1"/>
    </source>
</evidence>
<dbReference type="InterPro" id="IPR005467">
    <property type="entry name" value="His_kinase_dom"/>
</dbReference>
<dbReference type="Gene3D" id="1.10.287.130">
    <property type="match status" value="1"/>
</dbReference>
<keyword evidence="14" id="KW-1185">Reference proteome</keyword>
<dbReference type="InterPro" id="IPR000700">
    <property type="entry name" value="PAS-assoc_C"/>
</dbReference>
<organism evidence="13 14">
    <name type="scientific">Paracidovorax anthurii</name>
    <dbReference type="NCBI Taxonomy" id="78229"/>
    <lineage>
        <taxon>Bacteria</taxon>
        <taxon>Pseudomonadati</taxon>
        <taxon>Pseudomonadota</taxon>
        <taxon>Betaproteobacteria</taxon>
        <taxon>Burkholderiales</taxon>
        <taxon>Comamonadaceae</taxon>
        <taxon>Paracidovorax</taxon>
    </lineage>
</organism>
<dbReference type="InterPro" id="IPR003661">
    <property type="entry name" value="HisK_dim/P_dom"/>
</dbReference>
<name>A0A328ZBG1_9BURK</name>
<dbReference type="PROSITE" id="PS50113">
    <property type="entry name" value="PAC"/>
    <property type="match status" value="1"/>
</dbReference>
<dbReference type="InterPro" id="IPR003594">
    <property type="entry name" value="HATPase_dom"/>
</dbReference>
<feature type="transmembrane region" description="Helical" evidence="9">
    <location>
        <begin position="39"/>
        <end position="62"/>
    </location>
</feature>
<dbReference type="InterPro" id="IPR013767">
    <property type="entry name" value="PAS_fold"/>
</dbReference>